<dbReference type="STRING" id="1678637.AC230_01190"/>
<dbReference type="RefSeq" id="WP_049714045.1">
    <property type="nucleotide sequence ID" value="NZ_LFXA01000002.1"/>
</dbReference>
<dbReference type="GO" id="GO:0016702">
    <property type="term" value="F:oxidoreductase activity, acting on single donors with incorporation of molecular oxygen, incorporation of two atoms of oxygen"/>
    <property type="evidence" value="ECO:0007669"/>
    <property type="project" value="InterPro"/>
</dbReference>
<dbReference type="EMBL" id="LFXA01000002">
    <property type="protein sequence ID" value="KNB54161.1"/>
    <property type="molecule type" value="Genomic_DNA"/>
</dbReference>
<dbReference type="Proteomes" id="UP000037288">
    <property type="component" value="Unassembled WGS sequence"/>
</dbReference>
<proteinExistence type="predicted"/>
<dbReference type="PATRIC" id="fig|1678637.3.peg.253"/>
<dbReference type="Gene3D" id="2.60.130.10">
    <property type="entry name" value="Aromatic compound dioxygenase"/>
    <property type="match status" value="2"/>
</dbReference>
<keyword evidence="2" id="KW-1185">Reference proteome</keyword>
<dbReference type="GO" id="GO:0005506">
    <property type="term" value="F:iron ion binding"/>
    <property type="evidence" value="ECO:0007669"/>
    <property type="project" value="InterPro"/>
</dbReference>
<gene>
    <name evidence="1" type="ORF">AC230_01190</name>
</gene>
<dbReference type="AlphaFoldDB" id="A0A0K9XM51"/>
<reference evidence="2" key="1">
    <citation type="submission" date="2015-07" db="EMBL/GenBank/DDBJ databases">
        <title>Draft genome sequence of Streptomyces sp. CMAA 1322, a bacterium isolated from Caatinga biome, from dry forest semiarid of Brazil.</title>
        <authorList>
            <person name="Santos S.N."/>
            <person name="Gacesa R."/>
            <person name="Taketani R.G."/>
            <person name="Long P.F."/>
            <person name="Melo I.S."/>
        </authorList>
    </citation>
    <scope>NUCLEOTIDE SEQUENCE [LARGE SCALE GENOMIC DNA]</scope>
    <source>
        <strain evidence="2">CMAA 1322</strain>
    </source>
</reference>
<organism evidence="1 2">
    <name type="scientific">Streptomyces caatingaensis</name>
    <dbReference type="NCBI Taxonomy" id="1678637"/>
    <lineage>
        <taxon>Bacteria</taxon>
        <taxon>Bacillati</taxon>
        <taxon>Actinomycetota</taxon>
        <taxon>Actinomycetes</taxon>
        <taxon>Kitasatosporales</taxon>
        <taxon>Streptomycetaceae</taxon>
        <taxon>Streptomyces</taxon>
    </lineage>
</organism>
<protein>
    <recommendedName>
        <fullName evidence="3">Protocatechuate 3,4-dioxygenase</fullName>
    </recommendedName>
</protein>
<accession>A0A0K9XM51</accession>
<dbReference type="InterPro" id="IPR015889">
    <property type="entry name" value="Intradiol_dOase_core"/>
</dbReference>
<sequence length="134" mass="14021">MTTPPQTIGPYFAPGLPPAGDGPAVLRGRVLDAAGAGVPDALLELWPPFARAATSPDGSYALPVPAAPPPYLSLCLHARGLPHPLFTRVYFTRPPDDPLLTALPPARRATLLASPGHRFDVHLGGAAETVFLTF</sequence>
<evidence type="ECO:0000313" key="2">
    <source>
        <dbReference type="Proteomes" id="UP000037288"/>
    </source>
</evidence>
<name>A0A0K9XM51_9ACTN</name>
<evidence type="ECO:0000313" key="1">
    <source>
        <dbReference type="EMBL" id="KNB54161.1"/>
    </source>
</evidence>
<evidence type="ECO:0008006" key="3">
    <source>
        <dbReference type="Google" id="ProtNLM"/>
    </source>
</evidence>
<comment type="caution">
    <text evidence="1">The sequence shown here is derived from an EMBL/GenBank/DDBJ whole genome shotgun (WGS) entry which is preliminary data.</text>
</comment>
<dbReference type="OrthoDB" id="4417174at2"/>
<dbReference type="SUPFAM" id="SSF49482">
    <property type="entry name" value="Aromatic compound dioxygenase"/>
    <property type="match status" value="1"/>
</dbReference>